<organism evidence="1 2">
    <name type="scientific">Thalassospira xianhensis MCCC 1A02616</name>
    <dbReference type="NCBI Taxonomy" id="1177929"/>
    <lineage>
        <taxon>Bacteria</taxon>
        <taxon>Pseudomonadati</taxon>
        <taxon>Pseudomonadota</taxon>
        <taxon>Alphaproteobacteria</taxon>
        <taxon>Rhodospirillales</taxon>
        <taxon>Thalassospiraceae</taxon>
        <taxon>Thalassospira</taxon>
    </lineage>
</organism>
<evidence type="ECO:0000313" key="1">
    <source>
        <dbReference type="EMBL" id="RCK06311.1"/>
    </source>
</evidence>
<dbReference type="Gene3D" id="3.60.110.10">
    <property type="entry name" value="Carbon-nitrogen hydrolase"/>
    <property type="match status" value="1"/>
</dbReference>
<dbReference type="Proteomes" id="UP000252419">
    <property type="component" value="Unassembled WGS sequence"/>
</dbReference>
<protein>
    <recommendedName>
        <fullName evidence="3">CN hydrolase domain-containing protein</fullName>
    </recommendedName>
</protein>
<gene>
    <name evidence="1" type="ORF">TH5_08905</name>
</gene>
<name>A0A367UE75_9PROT</name>
<accession>A0A367UE75</accession>
<dbReference type="AlphaFoldDB" id="A0A367UE75"/>
<proteinExistence type="predicted"/>
<dbReference type="InterPro" id="IPR036526">
    <property type="entry name" value="C-N_Hydrolase_sf"/>
</dbReference>
<reference evidence="1 2" key="1">
    <citation type="submission" date="2014-07" db="EMBL/GenBank/DDBJ databases">
        <title>Draft genome sequence of Thalassospira xianhensis P-4 (MCCC 1A02616).</title>
        <authorList>
            <person name="Lai Q."/>
            <person name="Shao Z."/>
        </authorList>
    </citation>
    <scope>NUCLEOTIDE SEQUENCE [LARGE SCALE GENOMIC DNA]</scope>
    <source>
        <strain evidence="1 2">MCCC 1A02616</strain>
    </source>
</reference>
<evidence type="ECO:0008006" key="3">
    <source>
        <dbReference type="Google" id="ProtNLM"/>
    </source>
</evidence>
<dbReference type="RefSeq" id="WP_114121519.1">
    <property type="nucleotide sequence ID" value="NZ_JPWA01000008.1"/>
</dbReference>
<evidence type="ECO:0000313" key="2">
    <source>
        <dbReference type="Proteomes" id="UP000252419"/>
    </source>
</evidence>
<dbReference type="SUPFAM" id="SSF56317">
    <property type="entry name" value="Carbon-nitrogen hydrolase"/>
    <property type="match status" value="1"/>
</dbReference>
<sequence length="447" mass="49440">MTALSHWKLRIDKHLRALMGLSQVAQDERSHDDDIIEKALVILWDAANQASTTLKRGFSSVAGRYDPTHSEIEEIMADEFLTLDDSKLSALRRKSDARLFESICSAIGRFEGAYLRRHDGIRKETKVPVVTVELGDNECGFHVFRSRRRGAWKPGAGSKPTFEKGVLTGLRIVPAVIDDLTVSVECIRPSDLREFDIENPIRFAGCTFDNFTLGTKKTQTGFCVVTADAKDKNQQIEDAIRSAVAQECHLLVFPELTIDPDSITLIQTILARLPLEQQAPVVIAGSWHHPENGSFTNKSVVLHGESIAPITYNKRLPFRYVSDDEDIIKGQSLLLLECPFGILTVAICLDFCDKTQIGNFVALDPDFAIVPSFGNDQTLQGHHDTAKSLYQQRSCRTFVVQQLDPTQIGQGGLTAHGGYVHQSSSEPSIHHSSAPVCVWSSATNSIT</sequence>
<keyword evidence="2" id="KW-1185">Reference proteome</keyword>
<dbReference type="EMBL" id="JPWA01000008">
    <property type="protein sequence ID" value="RCK06311.1"/>
    <property type="molecule type" value="Genomic_DNA"/>
</dbReference>
<comment type="caution">
    <text evidence="1">The sequence shown here is derived from an EMBL/GenBank/DDBJ whole genome shotgun (WGS) entry which is preliminary data.</text>
</comment>